<reference evidence="4" key="1">
    <citation type="journal article" date="2024" name="IScience">
        <title>Strigolactones Initiate the Formation of Haustorium-like Structures in Castilleja.</title>
        <authorList>
            <person name="Buerger M."/>
            <person name="Peterson D."/>
            <person name="Chory J."/>
        </authorList>
    </citation>
    <scope>NUCLEOTIDE SEQUENCE [LARGE SCALE GENOMIC DNA]</scope>
</reference>
<organism evidence="3 4">
    <name type="scientific">Castilleja foliolosa</name>
    <dbReference type="NCBI Taxonomy" id="1961234"/>
    <lineage>
        <taxon>Eukaryota</taxon>
        <taxon>Viridiplantae</taxon>
        <taxon>Streptophyta</taxon>
        <taxon>Embryophyta</taxon>
        <taxon>Tracheophyta</taxon>
        <taxon>Spermatophyta</taxon>
        <taxon>Magnoliopsida</taxon>
        <taxon>eudicotyledons</taxon>
        <taxon>Gunneridae</taxon>
        <taxon>Pentapetalae</taxon>
        <taxon>asterids</taxon>
        <taxon>lamiids</taxon>
        <taxon>Lamiales</taxon>
        <taxon>Orobanchaceae</taxon>
        <taxon>Pedicularideae</taxon>
        <taxon>Castillejinae</taxon>
        <taxon>Castilleja</taxon>
    </lineage>
</organism>
<comment type="caution">
    <text evidence="3">The sequence shown here is derived from an EMBL/GenBank/DDBJ whole genome shotgun (WGS) entry which is preliminary data.</text>
</comment>
<proteinExistence type="predicted"/>
<dbReference type="InterPro" id="IPR055357">
    <property type="entry name" value="LRR_At1g61320_AtMIF1"/>
</dbReference>
<dbReference type="Gene3D" id="3.80.10.10">
    <property type="entry name" value="Ribonuclease Inhibitor"/>
    <property type="match status" value="1"/>
</dbReference>
<feature type="compositionally biased region" description="Basic and acidic residues" evidence="1">
    <location>
        <begin position="25"/>
        <end position="34"/>
    </location>
</feature>
<protein>
    <recommendedName>
        <fullName evidence="2">F-box domain-containing protein</fullName>
    </recommendedName>
</protein>
<dbReference type="EMBL" id="JAVIJP010000028">
    <property type="protein sequence ID" value="KAL3634816.1"/>
    <property type="molecule type" value="Genomic_DNA"/>
</dbReference>
<dbReference type="CDD" id="cd22160">
    <property type="entry name" value="F-box_AtFBL13-like"/>
    <property type="match status" value="1"/>
</dbReference>
<dbReference type="InterPro" id="IPR036047">
    <property type="entry name" value="F-box-like_dom_sf"/>
</dbReference>
<keyword evidence="4" id="KW-1185">Reference proteome</keyword>
<dbReference type="InterPro" id="IPR001810">
    <property type="entry name" value="F-box_dom"/>
</dbReference>
<dbReference type="SUPFAM" id="SSF52058">
    <property type="entry name" value="L domain-like"/>
    <property type="match status" value="1"/>
</dbReference>
<evidence type="ECO:0000313" key="4">
    <source>
        <dbReference type="Proteomes" id="UP001632038"/>
    </source>
</evidence>
<dbReference type="Gene3D" id="1.20.1280.50">
    <property type="match status" value="1"/>
</dbReference>
<evidence type="ECO:0000259" key="2">
    <source>
        <dbReference type="PROSITE" id="PS50181"/>
    </source>
</evidence>
<dbReference type="InterPro" id="IPR055294">
    <property type="entry name" value="FBL60-like"/>
</dbReference>
<dbReference type="PANTHER" id="PTHR31293">
    <property type="entry name" value="RNI-LIKE SUPERFAMILY PROTEIN"/>
    <property type="match status" value="1"/>
</dbReference>
<dbReference type="AlphaFoldDB" id="A0ABD3CZW6"/>
<dbReference type="Pfam" id="PF00646">
    <property type="entry name" value="F-box"/>
    <property type="match status" value="1"/>
</dbReference>
<feature type="region of interest" description="Disordered" evidence="1">
    <location>
        <begin position="1"/>
        <end position="34"/>
    </location>
</feature>
<dbReference type="InterPro" id="IPR032675">
    <property type="entry name" value="LRR_dom_sf"/>
</dbReference>
<dbReference type="Pfam" id="PF23622">
    <property type="entry name" value="LRR_At1g61320_AtMIF1"/>
    <property type="match status" value="1"/>
</dbReference>
<dbReference type="PROSITE" id="PS50181">
    <property type="entry name" value="FBOX"/>
    <property type="match status" value="1"/>
</dbReference>
<accession>A0ABD3CZW6</accession>
<evidence type="ECO:0000313" key="3">
    <source>
        <dbReference type="EMBL" id="KAL3634816.1"/>
    </source>
</evidence>
<dbReference type="SUPFAM" id="SSF81383">
    <property type="entry name" value="F-box domain"/>
    <property type="match status" value="1"/>
</dbReference>
<evidence type="ECO:0000256" key="1">
    <source>
        <dbReference type="SAM" id="MobiDB-lite"/>
    </source>
</evidence>
<sequence>MNTRSVKIKGEDDDSALNTQSVKRRREDDAGSEITKDRLSQLPQPVLRNILSLLSQKDAIRTSVLSKSWRYLWHGRLNVEFREFCFARKNNFWSFLDKTLQRYLDQNLSLQKFLVYIFHYDVDLVLLQKWIPVLIINMGIKSLNVLFCMNGIAFPLPLVVFQSESLVELHLQHLNLNTLQSTDNVMLKNLQTLRLHSVYITDEIFDKIISGCPLIENLDLLFCSGLKSIKLSKHYNIKNFACTAHNEITVEIENPQTLESFRIQNCRDWFLRYKNTYFPHLKSLNLHSVKLPAKTFDNFSSLFPCLNELILDSCRDLKDLWLFSSSIKRLIIRIDRINPGKSIKAFIDTPNILYFEYSGYGFLPLIKFTTTSHEWASDISVWYKLKPSDNDSTIWFLKLNKLLEALSQSHITLHLIPNKYKKLHINDSYGCFYEPVVVEHLRLSGYFPFSIIRAILICYFRVCRPRYISMDQHTNELSQFICYLIPNNTGWGYSWLQDLEEVSVEVYDYKAEKWNCFRGTILPELPIPQRYRFRLTWREQLSNIPS</sequence>
<name>A0ABD3CZW6_9LAMI</name>
<dbReference type="InterPro" id="IPR053781">
    <property type="entry name" value="F-box_AtFBL13-like"/>
</dbReference>
<dbReference type="PANTHER" id="PTHR31293:SF12">
    <property type="entry name" value="RNI-LIKE SUPERFAMILY PROTEIN"/>
    <property type="match status" value="1"/>
</dbReference>
<gene>
    <name evidence="3" type="ORF">CASFOL_021870</name>
</gene>
<feature type="domain" description="F-box" evidence="2">
    <location>
        <begin position="36"/>
        <end position="84"/>
    </location>
</feature>
<dbReference type="Proteomes" id="UP001632038">
    <property type="component" value="Unassembled WGS sequence"/>
</dbReference>